<evidence type="ECO:0000259" key="1">
    <source>
        <dbReference type="Pfam" id="PF09346"/>
    </source>
</evidence>
<dbReference type="EMBL" id="AP009044">
    <property type="protein sequence ID" value="BAF52982.1"/>
    <property type="molecule type" value="Genomic_DNA"/>
</dbReference>
<name>A0AB72V6Q0_CORGB</name>
<sequence>MTIMNEIPEWLTLVSVEAGKRLGLPGPLVFPPELITLAVEGIELIELEPSWTSDLPLPEFAFLAADMVDFYDDYEFSEWIPGAWPLALDGGGGFFCLDLRAANADGEIPVVWVHASNLGWGDDEAVRVAASLADLLSPSK</sequence>
<dbReference type="InterPro" id="IPR037883">
    <property type="entry name" value="Knr4/Smi1-like_sf"/>
</dbReference>
<dbReference type="InterPro" id="IPR018958">
    <property type="entry name" value="Knr4/Smi1-like_dom"/>
</dbReference>
<organism evidence="2">
    <name type="scientific">Corynebacterium glutamicum (strain R)</name>
    <dbReference type="NCBI Taxonomy" id="340322"/>
    <lineage>
        <taxon>Bacteria</taxon>
        <taxon>Bacillati</taxon>
        <taxon>Actinomycetota</taxon>
        <taxon>Actinomycetes</taxon>
        <taxon>Mycobacteriales</taxon>
        <taxon>Corynebacteriaceae</taxon>
        <taxon>Corynebacterium</taxon>
    </lineage>
</organism>
<reference evidence="2" key="1">
    <citation type="journal article" date="2007" name="Microbiology">
        <title>Comparative analysis of the Corynebacterium glutamicum group and complete genome sequence of strain R.</title>
        <authorList>
            <person name="Yukawa H."/>
            <person name="Omumasaba C.A."/>
            <person name="Nonaka H."/>
            <person name="Kos P."/>
            <person name="Okai N."/>
            <person name="Suzuki N."/>
            <person name="Suda M."/>
            <person name="Tsuge Y."/>
            <person name="Watanabe J."/>
            <person name="Ikeda Y."/>
            <person name="Vertes A.A."/>
            <person name="Inui M."/>
        </authorList>
    </citation>
    <scope>NUCLEOTIDE SEQUENCE</scope>
    <source>
        <strain evidence="2">R</strain>
    </source>
</reference>
<protein>
    <recommendedName>
        <fullName evidence="1">Knr4/Smi1-like domain-containing protein</fullName>
    </recommendedName>
</protein>
<dbReference type="Proteomes" id="UP000006698">
    <property type="component" value="Chromosome"/>
</dbReference>
<dbReference type="SUPFAM" id="SSF160631">
    <property type="entry name" value="SMI1/KNR4-like"/>
    <property type="match status" value="1"/>
</dbReference>
<feature type="domain" description="Knr4/Smi1-like" evidence="1">
    <location>
        <begin position="61"/>
        <end position="136"/>
    </location>
</feature>
<accession>A0AB72V6Q0</accession>
<dbReference type="Gene3D" id="3.40.1580.10">
    <property type="entry name" value="SMI1/KNR4-like"/>
    <property type="match status" value="1"/>
</dbReference>
<dbReference type="KEGG" id="cgt:cgR_0021"/>
<gene>
    <name evidence="2" type="ordered locus">cgR_0021</name>
</gene>
<dbReference type="AlphaFoldDB" id="A0AB72V6Q0"/>
<evidence type="ECO:0000313" key="2">
    <source>
        <dbReference type="EMBL" id="BAF52982.1"/>
    </source>
</evidence>
<proteinExistence type="predicted"/>
<dbReference type="Pfam" id="PF09346">
    <property type="entry name" value="SMI1_KNR4"/>
    <property type="match status" value="1"/>
</dbReference>